<dbReference type="EMBL" id="JAFMYV010000002">
    <property type="protein sequence ID" value="MBO0935825.1"/>
    <property type="molecule type" value="Genomic_DNA"/>
</dbReference>
<evidence type="ECO:0000313" key="3">
    <source>
        <dbReference type="Proteomes" id="UP000664034"/>
    </source>
</evidence>
<sequence length="257" mass="28786">MAKKSAFTLADLGEKFSDELTCKKYLAGLRWKGGDAVCPHCGHKKSYVFANGDCKCASCRKKYSVRVGIIFAMRGKSFDAPMTGVVELDETYVGGKEANKHKSKRTEGTQGRSTKVKAPVFGMVECNGRVVAMTVKAVDAKTLEPIITQHIKVGAKIMTDEWTAYVRLHRLYDHQIVRHGQGEYVSGEAHTNTLEGFWSLLKRGIIGIYHHVSIKHLDQYVGEFTYRYNSRKVDDAQRFNAALGNIDGRLTYKTLIK</sequence>
<dbReference type="Pfam" id="PF12760">
    <property type="entry name" value="Zn_ribbon_IS1595"/>
    <property type="match status" value="1"/>
</dbReference>
<dbReference type="InterPro" id="IPR053164">
    <property type="entry name" value="IS1016-like_transposase"/>
</dbReference>
<accession>A0A939GE45</accession>
<protein>
    <submittedName>
        <fullName evidence="2">IS1595 family transposase</fullName>
    </submittedName>
</protein>
<proteinExistence type="predicted"/>
<name>A0A939GE45_9BACT</name>
<organism evidence="2 3">
    <name type="scientific">Fibrella rubiginis</name>
    <dbReference type="NCBI Taxonomy" id="2817060"/>
    <lineage>
        <taxon>Bacteria</taxon>
        <taxon>Pseudomonadati</taxon>
        <taxon>Bacteroidota</taxon>
        <taxon>Cytophagia</taxon>
        <taxon>Cytophagales</taxon>
        <taxon>Spirosomataceae</taxon>
        <taxon>Fibrella</taxon>
    </lineage>
</organism>
<dbReference type="PANTHER" id="PTHR47163">
    <property type="entry name" value="DDE_TNP_IS1595 DOMAIN-CONTAINING PROTEIN"/>
    <property type="match status" value="1"/>
</dbReference>
<dbReference type="AlphaFoldDB" id="A0A939GE45"/>
<dbReference type="InterPro" id="IPR024445">
    <property type="entry name" value="Tnp_ISXO2-like"/>
</dbReference>
<dbReference type="SMART" id="SM01126">
    <property type="entry name" value="DDE_Tnp_IS1595"/>
    <property type="match status" value="1"/>
</dbReference>
<evidence type="ECO:0000313" key="2">
    <source>
        <dbReference type="EMBL" id="MBO0935825.1"/>
    </source>
</evidence>
<evidence type="ECO:0000259" key="1">
    <source>
        <dbReference type="SMART" id="SM01126"/>
    </source>
</evidence>
<dbReference type="Proteomes" id="UP000664034">
    <property type="component" value="Unassembled WGS sequence"/>
</dbReference>
<dbReference type="NCBIfam" id="NF033547">
    <property type="entry name" value="transpos_IS1595"/>
    <property type="match status" value="1"/>
</dbReference>
<gene>
    <name evidence="2" type="ORF">J2I47_04625</name>
</gene>
<keyword evidence="3" id="KW-1185">Reference proteome</keyword>
<dbReference type="RefSeq" id="WP_207363388.1">
    <property type="nucleotide sequence ID" value="NZ_JAFMYV010000002.1"/>
</dbReference>
<dbReference type="PANTHER" id="PTHR47163:SF2">
    <property type="entry name" value="SI:DKEY-17M8.2"/>
    <property type="match status" value="1"/>
</dbReference>
<feature type="domain" description="ISXO2-like transposase" evidence="1">
    <location>
        <begin position="81"/>
        <end position="229"/>
    </location>
</feature>
<reference evidence="2" key="1">
    <citation type="submission" date="2021-03" db="EMBL/GenBank/DDBJ databases">
        <title>Fibrella sp. HMF5335 genome sequencing and assembly.</title>
        <authorList>
            <person name="Kang H."/>
            <person name="Kim H."/>
            <person name="Bae S."/>
            <person name="Joh K."/>
        </authorList>
    </citation>
    <scope>NUCLEOTIDE SEQUENCE</scope>
    <source>
        <strain evidence="2">HMF5335</strain>
    </source>
</reference>
<dbReference type="Pfam" id="PF12762">
    <property type="entry name" value="DDE_Tnp_IS1595"/>
    <property type="match status" value="1"/>
</dbReference>
<comment type="caution">
    <text evidence="2">The sequence shown here is derived from an EMBL/GenBank/DDBJ whole genome shotgun (WGS) entry which is preliminary data.</text>
</comment>
<dbReference type="InterPro" id="IPR024442">
    <property type="entry name" value="Transposase_Zn_ribbon"/>
</dbReference>